<evidence type="ECO:0000256" key="2">
    <source>
        <dbReference type="ARBA" id="ARBA00007362"/>
    </source>
</evidence>
<dbReference type="SUPFAM" id="SSF103481">
    <property type="entry name" value="Multidrug resistance efflux transporter EmrE"/>
    <property type="match status" value="2"/>
</dbReference>
<evidence type="ECO:0000256" key="9">
    <source>
        <dbReference type="SAM" id="Phobius"/>
    </source>
</evidence>
<comment type="caution">
    <text evidence="11">The sequence shown here is derived from an EMBL/GenBank/DDBJ whole genome shotgun (WGS) entry which is preliminary data.</text>
</comment>
<sequence>MSQGPGPATPPPVGASPLSAASAANSPENDANDVKTGLLFALGAYGLWGFMPAYYKLTDTVAPDLVVSHRIVWSVLLVGLFLLVMRRFGEVIEILRQPKLVGFLGMSASLIALNWLVFVWAIGQGHVLDVSLGYFINPLVSILVGLVVFREKLSPLQWAAIGLAFAGVVLQAVLAGGLPWVSLFLAFSFAGYGYMRKVIPVRATPGLFIETVLLFPVALGYLFLGLHWGTDAFVLKQPLVLAALIGTGAVTAVPLIMFSASARRLPMVLIGIMQYIAPSLHFIMAVFIWNEPLKPTTLMTFVIIWIALAIFSFDSWRRWKSARAVAV</sequence>
<feature type="transmembrane region" description="Helical" evidence="9">
    <location>
        <begin position="207"/>
        <end position="228"/>
    </location>
</feature>
<dbReference type="InterPro" id="IPR004626">
    <property type="entry name" value="RarD"/>
</dbReference>
<proteinExistence type="inferred from homology"/>
<comment type="subcellular location">
    <subcellularLocation>
        <location evidence="1">Cell membrane</location>
        <topology evidence="1">Multi-pass membrane protein</topology>
    </subcellularLocation>
</comment>
<dbReference type="RefSeq" id="WP_340276410.1">
    <property type="nucleotide sequence ID" value="NZ_JBAKIA010000015.1"/>
</dbReference>
<organism evidence="11 12">
    <name type="scientific">Roseibium algae</name>
    <dbReference type="NCBI Taxonomy" id="3123038"/>
    <lineage>
        <taxon>Bacteria</taxon>
        <taxon>Pseudomonadati</taxon>
        <taxon>Pseudomonadota</taxon>
        <taxon>Alphaproteobacteria</taxon>
        <taxon>Hyphomicrobiales</taxon>
        <taxon>Stappiaceae</taxon>
        <taxon>Roseibium</taxon>
    </lineage>
</organism>
<gene>
    <name evidence="11" type="primary">rarD</name>
    <name evidence="11" type="ORF">V6575_18385</name>
</gene>
<feature type="transmembrane region" description="Helical" evidence="9">
    <location>
        <begin position="240"/>
        <end position="260"/>
    </location>
</feature>
<evidence type="ECO:0000256" key="1">
    <source>
        <dbReference type="ARBA" id="ARBA00004651"/>
    </source>
</evidence>
<reference evidence="11 12" key="1">
    <citation type="submission" date="2024-02" db="EMBL/GenBank/DDBJ databases">
        <title>Roseibium algae sp. nov., isolated from marine alga (Grateloupia sp.), showing potential in myo-inositol conversion.</title>
        <authorList>
            <person name="Wang Y."/>
        </authorList>
    </citation>
    <scope>NUCLEOTIDE SEQUENCE [LARGE SCALE GENOMIC DNA]</scope>
    <source>
        <strain evidence="11 12">H3510</strain>
    </source>
</reference>
<evidence type="ECO:0000259" key="10">
    <source>
        <dbReference type="Pfam" id="PF00892"/>
    </source>
</evidence>
<accession>A0ABU8TPH2</accession>
<keyword evidence="5 9" id="KW-0812">Transmembrane</keyword>
<feature type="transmembrane region" description="Helical" evidence="9">
    <location>
        <begin position="267"/>
        <end position="289"/>
    </location>
</feature>
<dbReference type="Proteomes" id="UP001385499">
    <property type="component" value="Unassembled WGS sequence"/>
</dbReference>
<name>A0ABU8TPH2_9HYPH</name>
<feature type="transmembrane region" description="Helical" evidence="9">
    <location>
        <begin position="37"/>
        <end position="55"/>
    </location>
</feature>
<evidence type="ECO:0000256" key="6">
    <source>
        <dbReference type="ARBA" id="ARBA00022989"/>
    </source>
</evidence>
<protein>
    <submittedName>
        <fullName evidence="11">EamA family transporter RarD</fullName>
    </submittedName>
</protein>
<evidence type="ECO:0000256" key="3">
    <source>
        <dbReference type="ARBA" id="ARBA00022448"/>
    </source>
</evidence>
<feature type="transmembrane region" description="Helical" evidence="9">
    <location>
        <begin position="100"/>
        <end position="120"/>
    </location>
</feature>
<dbReference type="PANTHER" id="PTHR22911">
    <property type="entry name" value="ACYL-MALONYL CONDENSING ENZYME-RELATED"/>
    <property type="match status" value="1"/>
</dbReference>
<comment type="similarity">
    <text evidence="2">Belongs to the EamA transporter family.</text>
</comment>
<dbReference type="InterPro" id="IPR000620">
    <property type="entry name" value="EamA_dom"/>
</dbReference>
<dbReference type="EMBL" id="JBAKIA010000015">
    <property type="protein sequence ID" value="MEJ8476064.1"/>
    <property type="molecule type" value="Genomic_DNA"/>
</dbReference>
<dbReference type="Pfam" id="PF00892">
    <property type="entry name" value="EamA"/>
    <property type="match status" value="1"/>
</dbReference>
<feature type="compositionally biased region" description="Low complexity" evidence="8">
    <location>
        <begin position="15"/>
        <end position="27"/>
    </location>
</feature>
<feature type="transmembrane region" description="Helical" evidence="9">
    <location>
        <begin position="132"/>
        <end position="149"/>
    </location>
</feature>
<evidence type="ECO:0000313" key="11">
    <source>
        <dbReference type="EMBL" id="MEJ8476064.1"/>
    </source>
</evidence>
<dbReference type="NCBIfam" id="TIGR00688">
    <property type="entry name" value="rarD"/>
    <property type="match status" value="1"/>
</dbReference>
<evidence type="ECO:0000256" key="4">
    <source>
        <dbReference type="ARBA" id="ARBA00022475"/>
    </source>
</evidence>
<keyword evidence="6 9" id="KW-1133">Transmembrane helix</keyword>
<dbReference type="InterPro" id="IPR037185">
    <property type="entry name" value="EmrE-like"/>
</dbReference>
<feature type="domain" description="EamA" evidence="10">
    <location>
        <begin position="36"/>
        <end position="170"/>
    </location>
</feature>
<evidence type="ECO:0000313" key="12">
    <source>
        <dbReference type="Proteomes" id="UP001385499"/>
    </source>
</evidence>
<evidence type="ECO:0000256" key="5">
    <source>
        <dbReference type="ARBA" id="ARBA00022692"/>
    </source>
</evidence>
<feature type="transmembrane region" description="Helical" evidence="9">
    <location>
        <begin position="295"/>
        <end position="313"/>
    </location>
</feature>
<keyword evidence="12" id="KW-1185">Reference proteome</keyword>
<keyword evidence="7 9" id="KW-0472">Membrane</keyword>
<evidence type="ECO:0000256" key="7">
    <source>
        <dbReference type="ARBA" id="ARBA00023136"/>
    </source>
</evidence>
<keyword evidence="4" id="KW-1003">Cell membrane</keyword>
<keyword evidence="3" id="KW-0813">Transport</keyword>
<dbReference type="PANTHER" id="PTHR22911:SF137">
    <property type="entry name" value="SOLUTE CARRIER FAMILY 35 MEMBER G2-RELATED"/>
    <property type="match status" value="1"/>
</dbReference>
<feature type="region of interest" description="Disordered" evidence="8">
    <location>
        <begin position="1"/>
        <end position="28"/>
    </location>
</feature>
<feature type="transmembrane region" description="Helical" evidence="9">
    <location>
        <begin position="67"/>
        <end position="88"/>
    </location>
</feature>
<evidence type="ECO:0000256" key="8">
    <source>
        <dbReference type="SAM" id="MobiDB-lite"/>
    </source>
</evidence>